<dbReference type="Proteomes" id="UP000243525">
    <property type="component" value="Unassembled WGS sequence"/>
</dbReference>
<dbReference type="GO" id="GO:0005829">
    <property type="term" value="C:cytosol"/>
    <property type="evidence" value="ECO:0007669"/>
    <property type="project" value="TreeGrafter"/>
</dbReference>
<dbReference type="InterPro" id="IPR012939">
    <property type="entry name" value="Glyco_hydro_92"/>
</dbReference>
<feature type="domain" description="Glycosyl hydrolase family 92" evidence="5">
    <location>
        <begin position="274"/>
        <end position="732"/>
    </location>
</feature>
<dbReference type="Gene3D" id="3.30.2080.10">
    <property type="entry name" value="GH92 mannosidase domain"/>
    <property type="match status" value="1"/>
</dbReference>
<feature type="signal peptide" evidence="4">
    <location>
        <begin position="1"/>
        <end position="20"/>
    </location>
</feature>
<dbReference type="NCBIfam" id="TIGR01180">
    <property type="entry name" value="aman2_put"/>
    <property type="match status" value="1"/>
</dbReference>
<dbReference type="GO" id="GO:0030246">
    <property type="term" value="F:carbohydrate binding"/>
    <property type="evidence" value="ECO:0007669"/>
    <property type="project" value="InterPro"/>
</dbReference>
<dbReference type="Gene3D" id="1.20.1610.10">
    <property type="entry name" value="alpha-1,2-mannosidases domains"/>
    <property type="match status" value="1"/>
</dbReference>
<evidence type="ECO:0000256" key="4">
    <source>
        <dbReference type="SAM" id="SignalP"/>
    </source>
</evidence>
<dbReference type="InterPro" id="IPR005887">
    <property type="entry name" value="GH92_a_mannosidase_put"/>
</dbReference>
<evidence type="ECO:0000256" key="3">
    <source>
        <dbReference type="ARBA" id="ARBA00022837"/>
    </source>
</evidence>
<comment type="caution">
    <text evidence="7">The sequence shown here is derived from an EMBL/GenBank/DDBJ whole genome shotgun (WGS) entry which is preliminary data.</text>
</comment>
<dbReference type="FunFam" id="3.30.2080.10:FF:000001">
    <property type="entry name" value="Alpha-1,2-mannosidase subfamily"/>
    <property type="match status" value="1"/>
</dbReference>
<dbReference type="Pfam" id="PF07971">
    <property type="entry name" value="Glyco_hydro_92"/>
    <property type="match status" value="1"/>
</dbReference>
<proteinExistence type="predicted"/>
<comment type="cofactor">
    <cofactor evidence="1">
        <name>Ca(2+)</name>
        <dbReference type="ChEBI" id="CHEBI:29108"/>
    </cofactor>
</comment>
<dbReference type="GO" id="GO:0000224">
    <property type="term" value="F:peptide-N4-(N-acetyl-beta-glucosaminyl)asparagine amidase activity"/>
    <property type="evidence" value="ECO:0007669"/>
    <property type="project" value="TreeGrafter"/>
</dbReference>
<dbReference type="RefSeq" id="WP_107820558.1">
    <property type="nucleotide sequence ID" value="NZ_OY782574.1"/>
</dbReference>
<dbReference type="InterPro" id="IPR041371">
    <property type="entry name" value="GH92_N"/>
</dbReference>
<evidence type="ECO:0000313" key="8">
    <source>
        <dbReference type="Proteomes" id="UP000243525"/>
    </source>
</evidence>
<reference evidence="7 8" key="1">
    <citation type="submission" date="2018-04" db="EMBL/GenBank/DDBJ databases">
        <title>Genomic Encyclopedia of Archaeal and Bacterial Type Strains, Phase II (KMG-II): from individual species to whole genera.</title>
        <authorList>
            <person name="Goeker M."/>
        </authorList>
    </citation>
    <scope>NUCLEOTIDE SEQUENCE [LARGE SCALE GENOMIC DNA]</scope>
    <source>
        <strain evidence="7 8">DSM 28823</strain>
    </source>
</reference>
<evidence type="ECO:0000259" key="5">
    <source>
        <dbReference type="Pfam" id="PF07971"/>
    </source>
</evidence>
<gene>
    <name evidence="7" type="ORF">C8N47_101104</name>
</gene>
<accession>A0A2T5C6A9</accession>
<evidence type="ECO:0000313" key="7">
    <source>
        <dbReference type="EMBL" id="PTN10456.1"/>
    </source>
</evidence>
<feature type="domain" description="Glycosyl hydrolase family 92 N-terminal" evidence="6">
    <location>
        <begin position="35"/>
        <end position="268"/>
    </location>
</feature>
<dbReference type="SUPFAM" id="SSF48208">
    <property type="entry name" value="Six-hairpin glycosidases"/>
    <property type="match status" value="1"/>
</dbReference>
<comment type="subunit">
    <text evidence="2">Monomer.</text>
</comment>
<evidence type="ECO:0000256" key="1">
    <source>
        <dbReference type="ARBA" id="ARBA00001913"/>
    </source>
</evidence>
<dbReference type="InterPro" id="IPR008928">
    <property type="entry name" value="6-hairpin_glycosidase_sf"/>
</dbReference>
<organism evidence="7 8">
    <name type="scientific">Mangrovibacterium marinum</name>
    <dbReference type="NCBI Taxonomy" id="1639118"/>
    <lineage>
        <taxon>Bacteria</taxon>
        <taxon>Pseudomonadati</taxon>
        <taxon>Bacteroidota</taxon>
        <taxon>Bacteroidia</taxon>
        <taxon>Marinilabiliales</taxon>
        <taxon>Prolixibacteraceae</taxon>
        <taxon>Mangrovibacterium</taxon>
    </lineage>
</organism>
<dbReference type="AlphaFoldDB" id="A0A2T5C6A9"/>
<sequence length="733" mass="83105">MRLIKGLSLLALLMAVYSCKQPKAQLALSSDLTQYVDPFIGTDGPGNTYPGAVVPFGMVQLSPDNGLPGWDRIAGYFWPDSTIAGFSHKHLTGTGAGDLYDILIMPYNSRFTADLWPDQEDYRPYSMFSHDQESASPGYYQVQLLSSGIKAELTATKRVGVHRYTFPQDDQSKILIDLGYKLNWDNPTDTYLKLQDEHTIVGYRYSTGWAPDQREHFVIACSKPIEAIDFYSDGNKLQSTEAKGPNTKAEITFKSTEGEQLILKVALSSHSIEGARNNLKEECADWDFDRIAEEARENWNDQLHLIEVQGTELQKTIFYTNLYHCFLTPSLHSDVDGWYKGADGQMHQAKGYDKYDTFSLWDTYRAAHPLYTIIAPAKVKDMIASFLSHFNETGLLPVWSLAGNETNMMIGYHSVPVIVDAYLKGIPMDAERAYEACKATANSNAWSLQPYKELGYIPYDLENHGHWSVSKTMEYAYDDWCIAQFAQALNKDDDYSYLSERANYWKNLYDSQSTFIRPKDKNGKFLAPFQAKDYTEPYCESNAWHYFFHVQHDIPGLIELIGKDAFAAKLDSLFSYHPEADDELPIFSTGMIGQYAHGNEPSHHVPWLFNEIGQPEKTQEMVRRILNTQYSTKPDGYCGNEDCGQMSAWLVFASMGMYPVNPADGIYHLNSPWLSEAVINLPNGKTFKIVTENQAPENHFIQEMFLNGEKQTKLTISHADILKGGELKFVLTK</sequence>
<keyword evidence="3" id="KW-0106">Calcium</keyword>
<dbReference type="Gene3D" id="2.70.98.10">
    <property type="match status" value="1"/>
</dbReference>
<evidence type="ECO:0000256" key="2">
    <source>
        <dbReference type="ARBA" id="ARBA00011245"/>
    </source>
</evidence>
<dbReference type="Pfam" id="PF17678">
    <property type="entry name" value="Glyco_hydro_92N"/>
    <property type="match status" value="1"/>
</dbReference>
<keyword evidence="4" id="KW-0732">Signal</keyword>
<dbReference type="OrthoDB" id="9762711at2"/>
<dbReference type="PANTHER" id="PTHR12143">
    <property type="entry name" value="PEPTIDE N-GLYCANASE PNGASE -RELATED"/>
    <property type="match status" value="1"/>
</dbReference>
<name>A0A2T5C6A9_9BACT</name>
<dbReference type="InterPro" id="IPR050883">
    <property type="entry name" value="PNGase"/>
</dbReference>
<dbReference type="GO" id="GO:0006516">
    <property type="term" value="P:glycoprotein catabolic process"/>
    <property type="evidence" value="ECO:0007669"/>
    <property type="project" value="TreeGrafter"/>
</dbReference>
<dbReference type="PANTHER" id="PTHR12143:SF39">
    <property type="entry name" value="SECRETED PROTEIN"/>
    <property type="match status" value="1"/>
</dbReference>
<dbReference type="GO" id="GO:0005975">
    <property type="term" value="P:carbohydrate metabolic process"/>
    <property type="evidence" value="ECO:0007669"/>
    <property type="project" value="InterPro"/>
</dbReference>
<keyword evidence="8" id="KW-1185">Reference proteome</keyword>
<dbReference type="InterPro" id="IPR014718">
    <property type="entry name" value="GH-type_carb-bd"/>
</dbReference>
<feature type="chain" id="PRO_5015449791" evidence="4">
    <location>
        <begin position="21"/>
        <end position="733"/>
    </location>
</feature>
<dbReference type="EMBL" id="QAAD01000001">
    <property type="protein sequence ID" value="PTN10456.1"/>
    <property type="molecule type" value="Genomic_DNA"/>
</dbReference>
<protein>
    <submittedName>
        <fullName evidence="7">Putative alpha-1,2-mannosidase</fullName>
    </submittedName>
</protein>
<dbReference type="FunFam" id="1.20.1050.60:FF:000001">
    <property type="entry name" value="Putative alpha-1,2-mannosidase"/>
    <property type="match status" value="1"/>
</dbReference>
<dbReference type="PROSITE" id="PS51257">
    <property type="entry name" value="PROKAR_LIPOPROTEIN"/>
    <property type="match status" value="1"/>
</dbReference>
<evidence type="ECO:0000259" key="6">
    <source>
        <dbReference type="Pfam" id="PF17678"/>
    </source>
</evidence>
<dbReference type="Gene3D" id="1.20.1050.60">
    <property type="entry name" value="alpha-1,2-mannosidase"/>
    <property type="match status" value="1"/>
</dbReference>